<dbReference type="SMART" id="SM00219">
    <property type="entry name" value="TyrKc"/>
    <property type="match status" value="1"/>
</dbReference>
<dbReference type="Gene3D" id="1.10.510.10">
    <property type="entry name" value="Transferase(Phosphotransferase) domain 1"/>
    <property type="match status" value="1"/>
</dbReference>
<evidence type="ECO:0000256" key="10">
    <source>
        <dbReference type="PROSITE-ProRule" id="PRU00432"/>
    </source>
</evidence>
<dbReference type="Pfam" id="PF07714">
    <property type="entry name" value="PK_Tyr_Ser-Thr"/>
    <property type="match status" value="1"/>
</dbReference>
<accession>A0A6P3ING4</accession>
<dbReference type="InterPro" id="IPR008266">
    <property type="entry name" value="Tyr_kinase_AS"/>
</dbReference>
<dbReference type="PROSITE" id="PS00109">
    <property type="entry name" value="PROTEIN_KINASE_TYR"/>
    <property type="match status" value="1"/>
</dbReference>
<dbReference type="GO" id="GO:0035556">
    <property type="term" value="P:intracellular signal transduction"/>
    <property type="evidence" value="ECO:0007669"/>
    <property type="project" value="InterPro"/>
</dbReference>
<dbReference type="SUPFAM" id="SSF56112">
    <property type="entry name" value="Protein kinase-like (PK-like)"/>
    <property type="match status" value="1"/>
</dbReference>
<keyword evidence="8" id="KW-0829">Tyrosine-protein kinase</keyword>
<evidence type="ECO:0000256" key="12">
    <source>
        <dbReference type="SAM" id="MobiDB-lite"/>
    </source>
</evidence>
<dbReference type="AlphaFoldDB" id="A0A6P3ING4"/>
<name>A0A6P3ING4_BISBB</name>
<dbReference type="Gene3D" id="4.10.1130.10">
    <property type="entry name" value="btk motif of tyrosine-protein kinase itk"/>
    <property type="match status" value="1"/>
</dbReference>
<dbReference type="CDD" id="cd05113">
    <property type="entry name" value="PTKc_Btk_Bmx"/>
    <property type="match status" value="1"/>
</dbReference>
<keyword evidence="10" id="KW-0863">Zinc-finger</keyword>
<dbReference type="InterPro" id="IPR011009">
    <property type="entry name" value="Kinase-like_dom_sf"/>
</dbReference>
<keyword evidence="2" id="KW-0597">Phosphoprotein</keyword>
<keyword evidence="4 11" id="KW-0547">Nucleotide-binding</keyword>
<dbReference type="PROSITE" id="PS51113">
    <property type="entry name" value="ZF_BTK"/>
    <property type="match status" value="1"/>
</dbReference>
<dbReference type="InterPro" id="IPR020635">
    <property type="entry name" value="Tyr_kinase_cat_dom"/>
</dbReference>
<dbReference type="GO" id="GO:0005524">
    <property type="term" value="F:ATP binding"/>
    <property type="evidence" value="ECO:0007669"/>
    <property type="project" value="UniProtKB-UniRule"/>
</dbReference>
<evidence type="ECO:0000256" key="3">
    <source>
        <dbReference type="ARBA" id="ARBA00022679"/>
    </source>
</evidence>
<dbReference type="InterPro" id="IPR000719">
    <property type="entry name" value="Prot_kinase_dom"/>
</dbReference>
<feature type="binding site" evidence="11">
    <location>
        <position position="207"/>
    </location>
    <ligand>
        <name>ATP</name>
        <dbReference type="ChEBI" id="CHEBI:30616"/>
    </ligand>
</feature>
<dbReference type="GeneID" id="104998915"/>
<dbReference type="FunFam" id="3.30.200.20:FF:000053">
    <property type="entry name" value="Tyrosine-protein kinase"/>
    <property type="match status" value="1"/>
</dbReference>
<keyword evidence="5 15" id="KW-0418">Kinase</keyword>
<dbReference type="SUPFAM" id="SSF50729">
    <property type="entry name" value="PH domain-like"/>
    <property type="match status" value="1"/>
</dbReference>
<keyword evidence="10" id="KW-0862">Zinc</keyword>
<reference evidence="15" key="1">
    <citation type="submission" date="2025-08" db="UniProtKB">
        <authorList>
            <consortium name="RefSeq"/>
        </authorList>
    </citation>
    <scope>IDENTIFICATION</scope>
    <source>
        <tissue evidence="15">Blood</tissue>
    </source>
</reference>
<keyword evidence="6 11" id="KW-0067">ATP-binding</keyword>
<evidence type="ECO:0000313" key="14">
    <source>
        <dbReference type="Proteomes" id="UP000515208"/>
    </source>
</evidence>
<dbReference type="InterPro" id="IPR001562">
    <property type="entry name" value="Znf_Btk_motif"/>
</dbReference>
<feature type="domain" description="Protein kinase" evidence="13">
    <location>
        <begin position="179"/>
        <end position="425"/>
    </location>
</feature>
<proteinExistence type="predicted"/>
<gene>
    <name evidence="15" type="primary">BTK</name>
</gene>
<keyword evidence="7" id="KW-0727">SH2 domain</keyword>
<evidence type="ECO:0000256" key="9">
    <source>
        <dbReference type="ARBA" id="ARBA00051245"/>
    </source>
</evidence>
<dbReference type="FunFam" id="1.10.510.10:FF:000052">
    <property type="entry name" value="Tyrosine-protein kinase"/>
    <property type="match status" value="1"/>
</dbReference>
<evidence type="ECO:0000256" key="5">
    <source>
        <dbReference type="ARBA" id="ARBA00022777"/>
    </source>
</evidence>
<evidence type="ECO:0000313" key="15">
    <source>
        <dbReference type="RefSeq" id="XP_010852615.1"/>
    </source>
</evidence>
<dbReference type="SMART" id="SM00107">
    <property type="entry name" value="BTK"/>
    <property type="match status" value="1"/>
</dbReference>
<dbReference type="InterPro" id="IPR017441">
    <property type="entry name" value="Protein_kinase_ATP_BS"/>
</dbReference>
<evidence type="ECO:0000256" key="1">
    <source>
        <dbReference type="ARBA" id="ARBA00011903"/>
    </source>
</evidence>
<evidence type="ECO:0000256" key="4">
    <source>
        <dbReference type="ARBA" id="ARBA00022741"/>
    </source>
</evidence>
<evidence type="ECO:0000259" key="13">
    <source>
        <dbReference type="PROSITE" id="PS50011"/>
    </source>
</evidence>
<keyword evidence="14" id="KW-1185">Reference proteome</keyword>
<dbReference type="Proteomes" id="UP000515208">
    <property type="component" value="Unplaced"/>
</dbReference>
<sequence>MGQLSEAHHYTQRGKHAYGSFSHKSNVTSLSLFSPLTVIRYNSDLVQKYHPCFWIDGQYLCCSQTAKNAMGCQILENRNGSLKPGSSHRKTKKPLPPTPEEDQVYREIGCCFNGNLVTPRKQARVLEFSLGYGSVNWQEGYIPSNYVTEAEDSIEMYELKESHQGVVIIGSWEIDPKDLTFLKELGTGQFGVVKYGKWRGQYDVAIKMIKEGSMSEDEFIEEAKVMMNLSHEKLVQLYGVCTKQRPIFIITEYMANGCLLNYLREMRHRFQTQQLLEMCKDVCEAMEYLESKQFLHRDLAARNCLVNDQGVVKVSDFGLSRYVLDDEYTSSVGSKFPVRWSPPEVLMYSKFSSKSDIWAFGVLMWEIYSLGKMPYERFTNSETAEHIAQGLRLYRPHLASERVYAIMYSCWHEVSVLVGPLKLFP</sequence>
<feature type="region of interest" description="Disordered" evidence="12">
    <location>
        <begin position="82"/>
        <end position="101"/>
    </location>
</feature>
<keyword evidence="10" id="KW-0479">Metal-binding</keyword>
<evidence type="ECO:0000256" key="11">
    <source>
        <dbReference type="PROSITE-ProRule" id="PRU10141"/>
    </source>
</evidence>
<dbReference type="PRINTS" id="PR00109">
    <property type="entry name" value="TYRKINASE"/>
</dbReference>
<dbReference type="PROSITE" id="PS00107">
    <property type="entry name" value="PROTEIN_KINASE_ATP"/>
    <property type="match status" value="1"/>
</dbReference>
<protein>
    <recommendedName>
        <fullName evidence="1">non-specific protein-tyrosine kinase</fullName>
        <ecNumber evidence="1">2.7.10.2</ecNumber>
    </recommendedName>
</protein>
<dbReference type="OrthoDB" id="4062651at2759"/>
<organism evidence="14 15">
    <name type="scientific">Bison bison bison</name>
    <name type="common">North American plains bison</name>
    <dbReference type="NCBI Taxonomy" id="43346"/>
    <lineage>
        <taxon>Eukaryota</taxon>
        <taxon>Metazoa</taxon>
        <taxon>Chordata</taxon>
        <taxon>Craniata</taxon>
        <taxon>Vertebrata</taxon>
        <taxon>Euteleostomi</taxon>
        <taxon>Mammalia</taxon>
        <taxon>Eutheria</taxon>
        <taxon>Laurasiatheria</taxon>
        <taxon>Artiodactyla</taxon>
        <taxon>Ruminantia</taxon>
        <taxon>Pecora</taxon>
        <taxon>Bovidae</taxon>
        <taxon>Bovinae</taxon>
        <taxon>Bison</taxon>
    </lineage>
</organism>
<dbReference type="Pfam" id="PF00779">
    <property type="entry name" value="BTK"/>
    <property type="match status" value="1"/>
</dbReference>
<dbReference type="InterPro" id="IPR001245">
    <property type="entry name" value="Ser-Thr/Tyr_kinase_cat_dom"/>
</dbReference>
<dbReference type="GO" id="GO:0008270">
    <property type="term" value="F:zinc ion binding"/>
    <property type="evidence" value="ECO:0007669"/>
    <property type="project" value="UniProtKB-KW"/>
</dbReference>
<evidence type="ECO:0000256" key="2">
    <source>
        <dbReference type="ARBA" id="ARBA00022553"/>
    </source>
</evidence>
<dbReference type="InterPro" id="IPR050198">
    <property type="entry name" value="Non-receptor_tyrosine_kinases"/>
</dbReference>
<evidence type="ECO:0000256" key="7">
    <source>
        <dbReference type="ARBA" id="ARBA00022999"/>
    </source>
</evidence>
<dbReference type="RefSeq" id="XP_010852615.1">
    <property type="nucleotide sequence ID" value="XM_010854313.1"/>
</dbReference>
<dbReference type="GO" id="GO:0005829">
    <property type="term" value="C:cytosol"/>
    <property type="evidence" value="ECO:0007669"/>
    <property type="project" value="UniProtKB-ARBA"/>
</dbReference>
<dbReference type="CTD" id="695"/>
<evidence type="ECO:0000256" key="8">
    <source>
        <dbReference type="ARBA" id="ARBA00023137"/>
    </source>
</evidence>
<evidence type="ECO:0000256" key="6">
    <source>
        <dbReference type="ARBA" id="ARBA00022840"/>
    </source>
</evidence>
<dbReference type="PROSITE" id="PS50011">
    <property type="entry name" value="PROTEIN_KINASE_DOM"/>
    <property type="match status" value="1"/>
</dbReference>
<dbReference type="PANTHER" id="PTHR24418">
    <property type="entry name" value="TYROSINE-PROTEIN KINASE"/>
    <property type="match status" value="1"/>
</dbReference>
<dbReference type="EC" id="2.7.10.2" evidence="1"/>
<dbReference type="GO" id="GO:0004715">
    <property type="term" value="F:non-membrane spanning protein tyrosine kinase activity"/>
    <property type="evidence" value="ECO:0007669"/>
    <property type="project" value="UniProtKB-EC"/>
</dbReference>
<dbReference type="KEGG" id="bbis:104998915"/>
<comment type="catalytic activity">
    <reaction evidence="9">
        <text>L-tyrosyl-[protein] + ATP = O-phospho-L-tyrosyl-[protein] + ADP + H(+)</text>
        <dbReference type="Rhea" id="RHEA:10596"/>
        <dbReference type="Rhea" id="RHEA-COMP:10136"/>
        <dbReference type="Rhea" id="RHEA-COMP:20101"/>
        <dbReference type="ChEBI" id="CHEBI:15378"/>
        <dbReference type="ChEBI" id="CHEBI:30616"/>
        <dbReference type="ChEBI" id="CHEBI:46858"/>
        <dbReference type="ChEBI" id="CHEBI:61978"/>
        <dbReference type="ChEBI" id="CHEBI:456216"/>
        <dbReference type="EC" id="2.7.10.2"/>
    </reaction>
</comment>
<keyword evidence="3" id="KW-0808">Transferase</keyword>